<evidence type="ECO:0000313" key="3">
    <source>
        <dbReference type="EnsemblMetazoa" id="CapteP213161"/>
    </source>
</evidence>
<proteinExistence type="predicted"/>
<keyword evidence="4" id="KW-1185">Reference proteome</keyword>
<protein>
    <submittedName>
        <fullName evidence="2 3">Uncharacterized protein</fullName>
    </submittedName>
</protein>
<dbReference type="Proteomes" id="UP000014760">
    <property type="component" value="Unassembled WGS sequence"/>
</dbReference>
<reference evidence="3" key="3">
    <citation type="submission" date="2015-06" db="UniProtKB">
        <authorList>
            <consortium name="EnsemblMetazoa"/>
        </authorList>
    </citation>
    <scope>IDENTIFICATION</scope>
</reference>
<dbReference type="AlphaFoldDB" id="R7VBD4"/>
<dbReference type="EMBL" id="KB293457">
    <property type="protein sequence ID" value="ELU15939.1"/>
    <property type="molecule type" value="Genomic_DNA"/>
</dbReference>
<name>R7VBD4_CAPTE</name>
<evidence type="ECO:0000256" key="1">
    <source>
        <dbReference type="SAM" id="MobiDB-lite"/>
    </source>
</evidence>
<evidence type="ECO:0000313" key="4">
    <source>
        <dbReference type="Proteomes" id="UP000014760"/>
    </source>
</evidence>
<evidence type="ECO:0000313" key="2">
    <source>
        <dbReference type="EMBL" id="ELU15939.1"/>
    </source>
</evidence>
<gene>
    <name evidence="2" type="ORF">CAPTEDRAFT_213161</name>
</gene>
<reference evidence="2 4" key="2">
    <citation type="journal article" date="2013" name="Nature">
        <title>Insights into bilaterian evolution from three spiralian genomes.</title>
        <authorList>
            <person name="Simakov O."/>
            <person name="Marletaz F."/>
            <person name="Cho S.J."/>
            <person name="Edsinger-Gonzales E."/>
            <person name="Havlak P."/>
            <person name="Hellsten U."/>
            <person name="Kuo D.H."/>
            <person name="Larsson T."/>
            <person name="Lv J."/>
            <person name="Arendt D."/>
            <person name="Savage R."/>
            <person name="Osoegawa K."/>
            <person name="de Jong P."/>
            <person name="Grimwood J."/>
            <person name="Chapman J.A."/>
            <person name="Shapiro H."/>
            <person name="Aerts A."/>
            <person name="Otillar R.P."/>
            <person name="Terry A.Y."/>
            <person name="Boore J.L."/>
            <person name="Grigoriev I.V."/>
            <person name="Lindberg D.R."/>
            <person name="Seaver E.C."/>
            <person name="Weisblat D.A."/>
            <person name="Putnam N.H."/>
            <person name="Rokhsar D.S."/>
        </authorList>
    </citation>
    <scope>NUCLEOTIDE SEQUENCE</scope>
    <source>
        <strain evidence="2 4">I ESC-2004</strain>
    </source>
</reference>
<accession>R7VBD4</accession>
<organism evidence="2">
    <name type="scientific">Capitella teleta</name>
    <name type="common">Polychaete worm</name>
    <dbReference type="NCBI Taxonomy" id="283909"/>
    <lineage>
        <taxon>Eukaryota</taxon>
        <taxon>Metazoa</taxon>
        <taxon>Spiralia</taxon>
        <taxon>Lophotrochozoa</taxon>
        <taxon>Annelida</taxon>
        <taxon>Polychaeta</taxon>
        <taxon>Sedentaria</taxon>
        <taxon>Scolecida</taxon>
        <taxon>Capitellidae</taxon>
        <taxon>Capitella</taxon>
    </lineage>
</organism>
<sequence>MPKQKGGRRRRAQRDVSGQVVKDKECKRVTIAIGDRVIKAPPSGPAETKQWAGHVKPVKKVMSIYAYLTKSEAQHKAKSHKIKVNNAAAKGEKYRTVFDREYIRPVSTSQYRERDKVRPFGQYNIRH</sequence>
<reference evidence="4" key="1">
    <citation type="submission" date="2012-12" db="EMBL/GenBank/DDBJ databases">
        <authorList>
            <person name="Hellsten U."/>
            <person name="Grimwood J."/>
            <person name="Chapman J.A."/>
            <person name="Shapiro H."/>
            <person name="Aerts A."/>
            <person name="Otillar R.P."/>
            <person name="Terry A.Y."/>
            <person name="Boore J.L."/>
            <person name="Simakov O."/>
            <person name="Marletaz F."/>
            <person name="Cho S.-J."/>
            <person name="Edsinger-Gonzales E."/>
            <person name="Havlak P."/>
            <person name="Kuo D.-H."/>
            <person name="Larsson T."/>
            <person name="Lv J."/>
            <person name="Arendt D."/>
            <person name="Savage R."/>
            <person name="Osoegawa K."/>
            <person name="de Jong P."/>
            <person name="Lindberg D.R."/>
            <person name="Seaver E.C."/>
            <person name="Weisblat D.A."/>
            <person name="Putnam N.H."/>
            <person name="Grigoriev I.V."/>
            <person name="Rokhsar D.S."/>
        </authorList>
    </citation>
    <scope>NUCLEOTIDE SEQUENCE</scope>
    <source>
        <strain evidence="4">I ESC-2004</strain>
    </source>
</reference>
<dbReference type="EnsemblMetazoa" id="CapteT213161">
    <property type="protein sequence ID" value="CapteP213161"/>
    <property type="gene ID" value="CapteG213161"/>
</dbReference>
<feature type="compositionally biased region" description="Basic residues" evidence="1">
    <location>
        <begin position="1"/>
        <end position="12"/>
    </location>
</feature>
<dbReference type="EMBL" id="AMQN01017724">
    <property type="status" value="NOT_ANNOTATED_CDS"/>
    <property type="molecule type" value="Genomic_DNA"/>
</dbReference>
<feature type="region of interest" description="Disordered" evidence="1">
    <location>
        <begin position="1"/>
        <end position="21"/>
    </location>
</feature>
<dbReference type="HOGENOM" id="CLU_1972559_0_0_1"/>